<protein>
    <submittedName>
        <fullName evidence="2">Uncharacterized protein</fullName>
    </submittedName>
</protein>
<evidence type="ECO:0000313" key="3">
    <source>
        <dbReference type="Proteomes" id="UP000790833"/>
    </source>
</evidence>
<proteinExistence type="predicted"/>
<reference evidence="2" key="1">
    <citation type="submission" date="2021-03" db="EMBL/GenBank/DDBJ databases">
        <authorList>
            <person name="Palmer J.M."/>
        </authorList>
    </citation>
    <scope>NUCLEOTIDE SEQUENCE</scope>
    <source>
        <strain evidence="2">ARV_011</strain>
    </source>
</reference>
<dbReference type="OrthoDB" id="4090463at2759"/>
<organism evidence="2 3">
    <name type="scientific">Scheffersomyces spartinae</name>
    <dbReference type="NCBI Taxonomy" id="45513"/>
    <lineage>
        <taxon>Eukaryota</taxon>
        <taxon>Fungi</taxon>
        <taxon>Dikarya</taxon>
        <taxon>Ascomycota</taxon>
        <taxon>Saccharomycotina</taxon>
        <taxon>Pichiomycetes</taxon>
        <taxon>Debaryomycetaceae</taxon>
        <taxon>Scheffersomyces</taxon>
    </lineage>
</organism>
<evidence type="ECO:0000313" key="2">
    <source>
        <dbReference type="EMBL" id="KAG7191791.1"/>
    </source>
</evidence>
<accession>A0A9P7V616</accession>
<evidence type="ECO:0000256" key="1">
    <source>
        <dbReference type="SAM" id="MobiDB-lite"/>
    </source>
</evidence>
<dbReference type="GeneID" id="66116130"/>
<name>A0A9P7V616_9ASCO</name>
<dbReference type="AlphaFoldDB" id="A0A9P7V616"/>
<gene>
    <name evidence="2" type="ORF">KQ657_002756</name>
</gene>
<dbReference type="RefSeq" id="XP_043047343.1">
    <property type="nucleotide sequence ID" value="XM_043193506.1"/>
</dbReference>
<feature type="region of interest" description="Disordered" evidence="1">
    <location>
        <begin position="1"/>
        <end position="31"/>
    </location>
</feature>
<keyword evidence="3" id="KW-1185">Reference proteome</keyword>
<dbReference type="Proteomes" id="UP000790833">
    <property type="component" value="Unassembled WGS sequence"/>
</dbReference>
<sequence>MTLSSAQRGDPVEGWNDCPPMMMNTNGSSTSVNKMKKRAQRVGHNINNNSNTSLLGIGGSLNMAASPSRSELPPTPCKVSQGGLSGPSPLASNTQIKDDVDDDDVSTTTTDVGQLLESLFLAKSLLLDREHGHYAKKLKDVHSTLELNHMTFLVSVLQKVDSAAKAKANAQIPSIKSDVVQYMIMNDGVSGWCIPLRKVVESLNVA</sequence>
<dbReference type="EMBL" id="JAHMUF010000023">
    <property type="protein sequence ID" value="KAG7191791.1"/>
    <property type="molecule type" value="Genomic_DNA"/>
</dbReference>
<comment type="caution">
    <text evidence="2">The sequence shown here is derived from an EMBL/GenBank/DDBJ whole genome shotgun (WGS) entry which is preliminary data.</text>
</comment>
<feature type="region of interest" description="Disordered" evidence="1">
    <location>
        <begin position="64"/>
        <end position="105"/>
    </location>
</feature>